<gene>
    <name evidence="1" type="ORF">HPB47_010210</name>
</gene>
<accession>A0AC60NZM7</accession>
<sequence>MVRAGNGIIRLPIFRPPQAVGAGGPGDRLPEPCLRHQAKDSAQHHHLAEIMIDERQPSLPVALIPQRAERRAGAPGLYPFV</sequence>
<name>A0AC60NZM7_IXOPE</name>
<protein>
    <submittedName>
        <fullName evidence="1">Uncharacterized protein</fullName>
    </submittedName>
</protein>
<evidence type="ECO:0000313" key="2">
    <source>
        <dbReference type="Proteomes" id="UP000805193"/>
    </source>
</evidence>
<evidence type="ECO:0000313" key="1">
    <source>
        <dbReference type="EMBL" id="KAG0412618.1"/>
    </source>
</evidence>
<dbReference type="Proteomes" id="UP000805193">
    <property type="component" value="Unassembled WGS sequence"/>
</dbReference>
<keyword evidence="2" id="KW-1185">Reference proteome</keyword>
<organism evidence="1 2">
    <name type="scientific">Ixodes persulcatus</name>
    <name type="common">Taiga tick</name>
    <dbReference type="NCBI Taxonomy" id="34615"/>
    <lineage>
        <taxon>Eukaryota</taxon>
        <taxon>Metazoa</taxon>
        <taxon>Ecdysozoa</taxon>
        <taxon>Arthropoda</taxon>
        <taxon>Chelicerata</taxon>
        <taxon>Arachnida</taxon>
        <taxon>Acari</taxon>
        <taxon>Parasitiformes</taxon>
        <taxon>Ixodida</taxon>
        <taxon>Ixodoidea</taxon>
        <taxon>Ixodidae</taxon>
        <taxon>Ixodinae</taxon>
        <taxon>Ixodes</taxon>
    </lineage>
</organism>
<comment type="caution">
    <text evidence="1">The sequence shown here is derived from an EMBL/GenBank/DDBJ whole genome shotgun (WGS) entry which is preliminary data.</text>
</comment>
<dbReference type="EMBL" id="JABSTQ010011333">
    <property type="protein sequence ID" value="KAG0412618.1"/>
    <property type="molecule type" value="Genomic_DNA"/>
</dbReference>
<reference evidence="1 2" key="1">
    <citation type="journal article" date="2020" name="Cell">
        <title>Large-Scale Comparative Analyses of Tick Genomes Elucidate Their Genetic Diversity and Vector Capacities.</title>
        <authorList>
            <consortium name="Tick Genome and Microbiome Consortium (TIGMIC)"/>
            <person name="Jia N."/>
            <person name="Wang J."/>
            <person name="Shi W."/>
            <person name="Du L."/>
            <person name="Sun Y."/>
            <person name="Zhan W."/>
            <person name="Jiang J.F."/>
            <person name="Wang Q."/>
            <person name="Zhang B."/>
            <person name="Ji P."/>
            <person name="Bell-Sakyi L."/>
            <person name="Cui X.M."/>
            <person name="Yuan T.T."/>
            <person name="Jiang B.G."/>
            <person name="Yang W.F."/>
            <person name="Lam T.T."/>
            <person name="Chang Q.C."/>
            <person name="Ding S.J."/>
            <person name="Wang X.J."/>
            <person name="Zhu J.G."/>
            <person name="Ruan X.D."/>
            <person name="Zhao L."/>
            <person name="Wei J.T."/>
            <person name="Ye R.Z."/>
            <person name="Que T.C."/>
            <person name="Du C.H."/>
            <person name="Zhou Y.H."/>
            <person name="Cheng J.X."/>
            <person name="Dai P.F."/>
            <person name="Guo W.B."/>
            <person name="Han X.H."/>
            <person name="Huang E.J."/>
            <person name="Li L.F."/>
            <person name="Wei W."/>
            <person name="Gao Y.C."/>
            <person name="Liu J.Z."/>
            <person name="Shao H.Z."/>
            <person name="Wang X."/>
            <person name="Wang C.C."/>
            <person name="Yang T.C."/>
            <person name="Huo Q.B."/>
            <person name="Li W."/>
            <person name="Chen H.Y."/>
            <person name="Chen S.E."/>
            <person name="Zhou L.G."/>
            <person name="Ni X.B."/>
            <person name="Tian J.H."/>
            <person name="Sheng Y."/>
            <person name="Liu T."/>
            <person name="Pan Y.S."/>
            <person name="Xia L.Y."/>
            <person name="Li J."/>
            <person name="Zhao F."/>
            <person name="Cao W.C."/>
        </authorList>
    </citation>
    <scope>NUCLEOTIDE SEQUENCE [LARGE SCALE GENOMIC DNA]</scope>
    <source>
        <strain evidence="1">Iper-2018</strain>
    </source>
</reference>
<proteinExistence type="predicted"/>